<accession>A0A2H4J7P2</accession>
<dbReference type="EMBL" id="MF417889">
    <property type="protein sequence ID" value="ASN69357.1"/>
    <property type="molecule type" value="Genomic_DNA"/>
</dbReference>
<organism evidence="2">
    <name type="scientific">uncultured Caudovirales phage</name>
    <dbReference type="NCBI Taxonomy" id="2100421"/>
    <lineage>
        <taxon>Viruses</taxon>
        <taxon>Duplodnaviria</taxon>
        <taxon>Heunggongvirae</taxon>
        <taxon>Uroviricota</taxon>
        <taxon>Caudoviricetes</taxon>
        <taxon>Peduoviridae</taxon>
        <taxon>Maltschvirus</taxon>
        <taxon>Maltschvirus maltsch</taxon>
    </lineage>
</organism>
<proteinExistence type="predicted"/>
<evidence type="ECO:0000313" key="2">
    <source>
        <dbReference type="EMBL" id="ASN69357.1"/>
    </source>
</evidence>
<protein>
    <submittedName>
        <fullName evidence="2">Uncharacterized protein</fullName>
    </submittedName>
</protein>
<reference evidence="2" key="1">
    <citation type="submission" date="2017-06" db="EMBL/GenBank/DDBJ databases">
        <title>Novel phages from South African skin metaviromes.</title>
        <authorList>
            <person name="van Zyl L.J."/>
            <person name="Abrahams Y."/>
            <person name="Stander E.A."/>
            <person name="Kirby B.M."/>
            <person name="Clavaud C."/>
            <person name="Farcet C."/>
            <person name="Breton L."/>
            <person name="Trindade M.I."/>
        </authorList>
    </citation>
    <scope>NUCLEOTIDE SEQUENCE</scope>
</reference>
<evidence type="ECO:0000256" key="1">
    <source>
        <dbReference type="SAM" id="Coils"/>
    </source>
</evidence>
<feature type="coiled-coil region" evidence="1">
    <location>
        <begin position="42"/>
        <end position="69"/>
    </location>
</feature>
<keyword evidence="1" id="KW-0175">Coiled coil</keyword>
<name>A0A2H4J7P2_9CAUD</name>
<sequence>MKYLNLIKKALLIATTAIVTKKVLDRKRPKLIHQLNINGKDLEIKKLKINKAIRELEKSKNTIDELIDEGIPFETTF</sequence>
<gene>
    <name evidence="2" type="ORF">10S14_35</name>
</gene>